<dbReference type="InterPro" id="IPR006580">
    <property type="entry name" value="Znf_TTF"/>
</dbReference>
<evidence type="ECO:0000313" key="4">
    <source>
        <dbReference type="Proteomes" id="UP001160148"/>
    </source>
</evidence>
<organism evidence="3 4">
    <name type="scientific">Macrosiphum euphorbiae</name>
    <name type="common">potato aphid</name>
    <dbReference type="NCBI Taxonomy" id="13131"/>
    <lineage>
        <taxon>Eukaryota</taxon>
        <taxon>Metazoa</taxon>
        <taxon>Ecdysozoa</taxon>
        <taxon>Arthropoda</taxon>
        <taxon>Hexapoda</taxon>
        <taxon>Insecta</taxon>
        <taxon>Pterygota</taxon>
        <taxon>Neoptera</taxon>
        <taxon>Paraneoptera</taxon>
        <taxon>Hemiptera</taxon>
        <taxon>Sternorrhyncha</taxon>
        <taxon>Aphidomorpha</taxon>
        <taxon>Aphidoidea</taxon>
        <taxon>Aphididae</taxon>
        <taxon>Macrosiphini</taxon>
        <taxon>Macrosiphum</taxon>
    </lineage>
</organism>
<evidence type="ECO:0000313" key="3">
    <source>
        <dbReference type="EMBL" id="CAI6368147.1"/>
    </source>
</evidence>
<accession>A0AAV0XJZ9</accession>
<dbReference type="SMART" id="SM00597">
    <property type="entry name" value="ZnF_TTF"/>
    <property type="match status" value="1"/>
</dbReference>
<sequence length="231" mass="27096">MGKKLSGAQNRKRKAEEIAAKKKEQNSMEKFFKPIDNKPIESFEKSNETFDSELMDSGTYKQKPSLDIEKNEIQTQYDELRFDDDLDVLNESTVCDVSYLENPAEWPLAINMKRNIIDRIVMIGPKKIFENISYPLDEHKRHFSNFHVYRSCENGEKIKRRWLIYSKTSDKVYCFCCKLFKPNSGTSLGHRGCNDWKHMGSILSDHEKSTHHFIATSIWIESETRLKKMLV</sequence>
<comment type="caution">
    <text evidence="3">The sequence shown here is derived from an EMBL/GenBank/DDBJ whole genome shotgun (WGS) entry which is preliminary data.</text>
</comment>
<evidence type="ECO:0000256" key="1">
    <source>
        <dbReference type="SAM" id="MobiDB-lite"/>
    </source>
</evidence>
<feature type="region of interest" description="Disordered" evidence="1">
    <location>
        <begin position="1"/>
        <end position="31"/>
    </location>
</feature>
<dbReference type="EMBL" id="CARXXK010000005">
    <property type="protein sequence ID" value="CAI6368147.1"/>
    <property type="molecule type" value="Genomic_DNA"/>
</dbReference>
<evidence type="ECO:0000259" key="2">
    <source>
        <dbReference type="SMART" id="SM00597"/>
    </source>
</evidence>
<keyword evidence="4" id="KW-1185">Reference proteome</keyword>
<reference evidence="3 4" key="1">
    <citation type="submission" date="2023-01" db="EMBL/GenBank/DDBJ databases">
        <authorList>
            <person name="Whitehead M."/>
        </authorList>
    </citation>
    <scope>NUCLEOTIDE SEQUENCE [LARGE SCALE GENOMIC DNA]</scope>
</reference>
<dbReference type="AlphaFoldDB" id="A0AAV0XJZ9"/>
<feature type="compositionally biased region" description="Basic and acidic residues" evidence="1">
    <location>
        <begin position="14"/>
        <end position="31"/>
    </location>
</feature>
<proteinExistence type="predicted"/>
<gene>
    <name evidence="3" type="ORF">MEUPH1_LOCUS22540</name>
</gene>
<protein>
    <recommendedName>
        <fullName evidence="2">TTF-type domain-containing protein</fullName>
    </recommendedName>
</protein>
<feature type="domain" description="TTF-type" evidence="2">
    <location>
        <begin position="148"/>
        <end position="231"/>
    </location>
</feature>
<name>A0AAV0XJZ9_9HEMI</name>
<dbReference type="Proteomes" id="UP001160148">
    <property type="component" value="Unassembled WGS sequence"/>
</dbReference>